<name>P74014_SYNY3</name>
<dbReference type="SMR" id="P74014"/>
<keyword evidence="3 9" id="KW-0597">Phosphoprotein</keyword>
<dbReference type="InterPro" id="IPR004358">
    <property type="entry name" value="Sig_transdc_His_kin-like_C"/>
</dbReference>
<keyword evidence="13" id="KW-1185">Reference proteome</keyword>
<dbReference type="Gene3D" id="3.30.565.10">
    <property type="entry name" value="Histidine kinase-like ATPase, C-terminal domain"/>
    <property type="match status" value="1"/>
</dbReference>
<proteinExistence type="predicted"/>
<dbReference type="PANTHER" id="PTHR43547">
    <property type="entry name" value="TWO-COMPONENT HISTIDINE KINASE"/>
    <property type="match status" value="1"/>
</dbReference>
<evidence type="ECO:0000256" key="8">
    <source>
        <dbReference type="ARBA" id="ARBA00051065"/>
    </source>
</evidence>
<dbReference type="CDD" id="cd00082">
    <property type="entry name" value="HisKA"/>
    <property type="match status" value="1"/>
</dbReference>
<evidence type="ECO:0000256" key="5">
    <source>
        <dbReference type="ARBA" id="ARBA00022777"/>
    </source>
</evidence>
<dbReference type="GO" id="GO:0016787">
    <property type="term" value="F:hydrolase activity"/>
    <property type="evidence" value="ECO:0007669"/>
    <property type="project" value="UniProtKB-KW"/>
</dbReference>
<evidence type="ECO:0000256" key="3">
    <source>
        <dbReference type="ARBA" id="ARBA00022553"/>
    </source>
</evidence>
<evidence type="ECO:0000313" key="12">
    <source>
        <dbReference type="EMBL" id="BAA18085.1"/>
    </source>
</evidence>
<dbReference type="InterPro" id="IPR003661">
    <property type="entry name" value="HisK_dim/P_dom"/>
</dbReference>
<dbReference type="PROSITE" id="PS50110">
    <property type="entry name" value="RESPONSE_REGULATORY"/>
    <property type="match status" value="1"/>
</dbReference>
<dbReference type="EC" id="2.7.13.3" evidence="2"/>
<evidence type="ECO:0000259" key="10">
    <source>
        <dbReference type="PROSITE" id="PS50109"/>
    </source>
</evidence>
<dbReference type="SUPFAM" id="SSF55874">
    <property type="entry name" value="ATPase domain of HSP90 chaperone/DNA topoisomerase II/histidine kinase"/>
    <property type="match status" value="1"/>
</dbReference>
<dbReference type="eggNOG" id="COG3706">
    <property type="taxonomic scope" value="Bacteria"/>
</dbReference>
<keyword evidence="5 12" id="KW-0808">Transferase</keyword>
<dbReference type="PhylomeDB" id="P74014"/>
<keyword evidence="4" id="KW-0973">c-di-GMP</keyword>
<gene>
    <name evidence="12" type="ordered locus">sll1229</name>
</gene>
<reference evidence="12 13" key="2">
    <citation type="journal article" date="1996" name="DNA Res.">
        <title>Sequence analysis of the genome of the unicellular cyanobacterium Synechocystis sp. strain PCC6803. II. Sequence determination of the entire genome and assignment of potential protein-coding regions.</title>
        <authorList>
            <person name="Kaneko T."/>
            <person name="Sato S."/>
            <person name="Kotani H."/>
            <person name="Tanaka A."/>
            <person name="Asamizu E."/>
            <person name="Nakamura Y."/>
            <person name="Miyajima N."/>
            <person name="Hirosawa M."/>
            <person name="Sugiura M."/>
            <person name="Sasamoto S."/>
            <person name="Kimura T."/>
            <person name="Hosouchi T."/>
            <person name="Matsuno A."/>
            <person name="Muraki A."/>
            <person name="Nakazaki N."/>
            <person name="Naruo K."/>
            <person name="Okumura S."/>
            <person name="Shimpo S."/>
            <person name="Takeuchi C."/>
            <person name="Wada T."/>
            <person name="Watanabe A."/>
            <person name="Yamada M."/>
            <person name="Yasuda M."/>
            <person name="Tabata S."/>
        </authorList>
    </citation>
    <scope>NUCLEOTIDE SEQUENCE [LARGE SCALE GENOMIC DNA]</scope>
    <source>
        <strain evidence="13">ATCC 27184 / PCC 6803 / Kazusa</strain>
    </source>
</reference>
<evidence type="ECO:0000256" key="1">
    <source>
        <dbReference type="ARBA" id="ARBA00000085"/>
    </source>
</evidence>
<dbReference type="EnsemblBacteria" id="BAA18085">
    <property type="protein sequence ID" value="BAA18085"/>
    <property type="gene ID" value="BAA18085"/>
</dbReference>
<dbReference type="SUPFAM" id="SSF52172">
    <property type="entry name" value="CheY-like"/>
    <property type="match status" value="1"/>
</dbReference>
<reference evidence="12 13" key="1">
    <citation type="journal article" date="1995" name="DNA Res.">
        <title>Sequence analysis of the genome of the unicellular cyanobacterium Synechocystis sp. strain PCC6803. I. Sequence features in the 1 Mb region from map positions 64% to 92% of the genome.</title>
        <authorList>
            <person name="Kaneko T."/>
            <person name="Tanaka A."/>
            <person name="Sato S."/>
            <person name="Kotani H."/>
            <person name="Sazuka T."/>
            <person name="Miyajima N."/>
            <person name="Sugiura M."/>
            <person name="Tabata S."/>
        </authorList>
    </citation>
    <scope>NUCLEOTIDE SEQUENCE [LARGE SCALE GENOMIC DNA]</scope>
    <source>
        <strain evidence="13">ATCC 27184 / PCC 6803 / Kazusa</strain>
    </source>
</reference>
<evidence type="ECO:0000256" key="4">
    <source>
        <dbReference type="ARBA" id="ARBA00022636"/>
    </source>
</evidence>
<accession>P74014</accession>
<comment type="catalytic activity">
    <reaction evidence="8">
        <text>3',3'-c-di-GMP + 2 H2O = 2 GMP + 2 H(+)</text>
        <dbReference type="Rhea" id="RHEA:52928"/>
        <dbReference type="ChEBI" id="CHEBI:15377"/>
        <dbReference type="ChEBI" id="CHEBI:15378"/>
        <dbReference type="ChEBI" id="CHEBI:58115"/>
        <dbReference type="ChEBI" id="CHEBI:58805"/>
    </reaction>
</comment>
<evidence type="ECO:0000256" key="7">
    <source>
        <dbReference type="ARBA" id="ARBA00023012"/>
    </source>
</evidence>
<dbReference type="InterPro" id="IPR036890">
    <property type="entry name" value="HATPase_C_sf"/>
</dbReference>
<dbReference type="EMBL" id="BA000022">
    <property type="protein sequence ID" value="BAA18085.1"/>
    <property type="molecule type" value="Genomic_DNA"/>
</dbReference>
<comment type="catalytic activity">
    <reaction evidence="1">
        <text>ATP + protein L-histidine = ADP + protein N-phospho-L-histidine.</text>
        <dbReference type="EC" id="2.7.13.3"/>
    </reaction>
</comment>
<dbReference type="InterPro" id="IPR036097">
    <property type="entry name" value="HisK_dim/P_sf"/>
</dbReference>
<dbReference type="InterPro" id="IPR003594">
    <property type="entry name" value="HATPase_dom"/>
</dbReference>
<dbReference type="KEGG" id="syn:sll1229"/>
<dbReference type="IntAct" id="P74014">
    <property type="interactions" value="4"/>
</dbReference>
<dbReference type="FunFam" id="3.40.50.2300:FF:000328">
    <property type="entry name" value="Two-component system response regulator"/>
    <property type="match status" value="1"/>
</dbReference>
<dbReference type="Pfam" id="PF00512">
    <property type="entry name" value="HisKA"/>
    <property type="match status" value="1"/>
</dbReference>
<dbReference type="FunCoup" id="P74014">
    <property type="interactions" value="64"/>
</dbReference>
<evidence type="ECO:0000256" key="9">
    <source>
        <dbReference type="PROSITE-ProRule" id="PRU00169"/>
    </source>
</evidence>
<evidence type="ECO:0000259" key="11">
    <source>
        <dbReference type="PROSITE" id="PS50110"/>
    </source>
</evidence>
<dbReference type="SMART" id="SM00387">
    <property type="entry name" value="HATPase_c"/>
    <property type="match status" value="1"/>
</dbReference>
<dbReference type="Pfam" id="PF02518">
    <property type="entry name" value="HATPase_c"/>
    <property type="match status" value="1"/>
</dbReference>
<feature type="modified residue" description="4-aspartylphosphate" evidence="9">
    <location>
        <position position="56"/>
    </location>
</feature>
<keyword evidence="5 12" id="KW-0418">Kinase</keyword>
<sequence>MGPDCKTLFIVDDTPDNVRLLANLLSAHGYRIRKALNANFALKSIEQSPPDLILLDVNMPTMNGYEMCARLKSNPHTQEIPIIFISALDNVLDKVKAFNLGGADYITKPFQMEEVLARIEHQLLLQQQKHQLRAEIQERKRAEQSLEVSLRVVSHDLRNPVLGLSMVLNNCLKRADPDQTELSLPRQTLEQMARSCERQLALINSLVESQHWEQQGVPLVLRRLDLGTLVRDFAEEWSLGLGEQEVTLNLNLGENLPAIMGDANFIWRVLENLLANSLKYNPLPRPQPLSITITVTAIDQTLTCRVKDNGVGVDLAIADRVFERYQRGDRENNPLGLGLGLYVCKLIVEAHGGQIGLNTAVSRGAEIYFTLPLEKDCA</sequence>
<organism evidence="12 13">
    <name type="scientific">Synechocystis sp. (strain ATCC 27184 / PCC 6803 / Kazusa)</name>
    <dbReference type="NCBI Taxonomy" id="1111708"/>
    <lineage>
        <taxon>Bacteria</taxon>
        <taxon>Bacillati</taxon>
        <taxon>Cyanobacteriota</taxon>
        <taxon>Cyanophyceae</taxon>
        <taxon>Synechococcales</taxon>
        <taxon>Merismopediaceae</taxon>
        <taxon>Synechocystis</taxon>
    </lineage>
</organism>
<dbReference type="AlphaFoldDB" id="P74014"/>
<dbReference type="Pfam" id="PF00072">
    <property type="entry name" value="Response_reg"/>
    <property type="match status" value="1"/>
</dbReference>
<dbReference type="Proteomes" id="UP000001425">
    <property type="component" value="Chromosome"/>
</dbReference>
<dbReference type="PROSITE" id="PS50109">
    <property type="entry name" value="HIS_KIN"/>
    <property type="match status" value="1"/>
</dbReference>
<dbReference type="SUPFAM" id="SSF47384">
    <property type="entry name" value="Homodimeric domain of signal transducing histidine kinase"/>
    <property type="match status" value="1"/>
</dbReference>
<evidence type="ECO:0000256" key="2">
    <source>
        <dbReference type="ARBA" id="ARBA00012438"/>
    </source>
</evidence>
<dbReference type="PRINTS" id="PR00344">
    <property type="entry name" value="BCTRLSENSOR"/>
</dbReference>
<dbReference type="InParanoid" id="P74014"/>
<dbReference type="STRING" id="1148.gene:10498956"/>
<feature type="domain" description="Histidine kinase" evidence="10">
    <location>
        <begin position="152"/>
        <end position="375"/>
    </location>
</feature>
<evidence type="ECO:0000313" key="13">
    <source>
        <dbReference type="Proteomes" id="UP000001425"/>
    </source>
</evidence>
<dbReference type="InterPro" id="IPR001789">
    <property type="entry name" value="Sig_transdc_resp-reg_receiver"/>
</dbReference>
<dbReference type="SMART" id="SM00448">
    <property type="entry name" value="REC"/>
    <property type="match status" value="1"/>
</dbReference>
<keyword evidence="6" id="KW-0378">Hydrolase</keyword>
<dbReference type="InterPro" id="IPR011006">
    <property type="entry name" value="CheY-like_superfamily"/>
</dbReference>
<dbReference type="Gene3D" id="1.10.287.130">
    <property type="match status" value="1"/>
</dbReference>
<dbReference type="GO" id="GO:0000155">
    <property type="term" value="F:phosphorelay sensor kinase activity"/>
    <property type="evidence" value="ECO:0000318"/>
    <property type="project" value="GO_Central"/>
</dbReference>
<dbReference type="Gene3D" id="3.40.50.2300">
    <property type="match status" value="1"/>
</dbReference>
<keyword evidence="7" id="KW-0902">Two-component regulatory system</keyword>
<dbReference type="PIR" id="S75524">
    <property type="entry name" value="S75524"/>
</dbReference>
<dbReference type="CDD" id="cd19920">
    <property type="entry name" value="REC_PA4781-like"/>
    <property type="match status" value="1"/>
</dbReference>
<dbReference type="SMART" id="SM00388">
    <property type="entry name" value="HisKA"/>
    <property type="match status" value="1"/>
</dbReference>
<dbReference type="eggNOG" id="COG0642">
    <property type="taxonomic scope" value="Bacteria"/>
</dbReference>
<dbReference type="PANTHER" id="PTHR43547:SF2">
    <property type="entry name" value="HYBRID SIGNAL TRANSDUCTION HISTIDINE KINASE C"/>
    <property type="match status" value="1"/>
</dbReference>
<evidence type="ECO:0000256" key="6">
    <source>
        <dbReference type="ARBA" id="ARBA00022801"/>
    </source>
</evidence>
<protein>
    <recommendedName>
        <fullName evidence="2">histidine kinase</fullName>
        <ecNumber evidence="2">2.7.13.3</ecNumber>
    </recommendedName>
</protein>
<dbReference type="PaxDb" id="1148-1653169"/>
<dbReference type="CDD" id="cd00075">
    <property type="entry name" value="HATPase"/>
    <property type="match status" value="1"/>
</dbReference>
<dbReference type="InterPro" id="IPR005467">
    <property type="entry name" value="His_kinase_dom"/>
</dbReference>
<feature type="domain" description="Response regulatory" evidence="11">
    <location>
        <begin position="7"/>
        <end position="123"/>
    </location>
</feature>